<name>A0ACC3DY15_9PEZI</name>
<evidence type="ECO:0000313" key="2">
    <source>
        <dbReference type="Proteomes" id="UP001186974"/>
    </source>
</evidence>
<dbReference type="EMBL" id="JAWDJW010000101">
    <property type="protein sequence ID" value="KAK3081652.1"/>
    <property type="molecule type" value="Genomic_DNA"/>
</dbReference>
<dbReference type="Proteomes" id="UP001186974">
    <property type="component" value="Unassembled WGS sequence"/>
</dbReference>
<gene>
    <name evidence="1" type="ORF">LTS18_004350</name>
</gene>
<evidence type="ECO:0000313" key="1">
    <source>
        <dbReference type="EMBL" id="KAK3081652.1"/>
    </source>
</evidence>
<sequence>MIMPQVLSLLILAISASAQIDYAQYVNPFIGSEGPISGQAFGGGDIFVGGAVPFGVVKLGMDSHEANLSVATLNGGYTPQGNVTAFSMLHESGTGGCPKYGVIPQMPLTTVDSPVNILDNTTYWQSRVGNDTATVGYFRTELANGVTTELSASRHAGILQHSFPAGEKHVLVDISHYLPQGNGGYCDQYFIGGEIDLQPGGSVYSGYGTYVGGWNEGEDVKPY</sequence>
<reference evidence="1" key="1">
    <citation type="submission" date="2024-09" db="EMBL/GenBank/DDBJ databases">
        <title>Black Yeasts Isolated from many extreme environments.</title>
        <authorList>
            <person name="Coleine C."/>
            <person name="Stajich J.E."/>
            <person name="Selbmann L."/>
        </authorList>
    </citation>
    <scope>NUCLEOTIDE SEQUENCE</scope>
    <source>
        <strain evidence="1">CCFEE 5737</strain>
    </source>
</reference>
<comment type="caution">
    <text evidence="1">The sequence shown here is derived from an EMBL/GenBank/DDBJ whole genome shotgun (WGS) entry which is preliminary data.</text>
</comment>
<organism evidence="1 2">
    <name type="scientific">Coniosporium uncinatum</name>
    <dbReference type="NCBI Taxonomy" id="93489"/>
    <lineage>
        <taxon>Eukaryota</taxon>
        <taxon>Fungi</taxon>
        <taxon>Dikarya</taxon>
        <taxon>Ascomycota</taxon>
        <taxon>Pezizomycotina</taxon>
        <taxon>Dothideomycetes</taxon>
        <taxon>Dothideomycetes incertae sedis</taxon>
        <taxon>Coniosporium</taxon>
    </lineage>
</organism>
<accession>A0ACC3DY15</accession>
<keyword evidence="2" id="KW-1185">Reference proteome</keyword>
<protein>
    <submittedName>
        <fullName evidence="1">Uncharacterized protein</fullName>
    </submittedName>
</protein>
<proteinExistence type="predicted"/>